<accession>A0A2G5VC45</accession>
<dbReference type="InterPro" id="IPR008974">
    <property type="entry name" value="TRAF-like"/>
</dbReference>
<dbReference type="SUPFAM" id="SSF54695">
    <property type="entry name" value="POZ domain"/>
    <property type="match status" value="1"/>
</dbReference>
<dbReference type="CDD" id="cd00121">
    <property type="entry name" value="MATH"/>
    <property type="match status" value="1"/>
</dbReference>
<dbReference type="PANTHER" id="PTHR22743:SF165">
    <property type="entry name" value="BTB AND MATH DOMAIN CONTAINING-RELATED"/>
    <property type="match status" value="1"/>
</dbReference>
<dbReference type="SMART" id="SM00225">
    <property type="entry name" value="BTB"/>
    <property type="match status" value="1"/>
</dbReference>
<name>A0A2G5VC45_9PELO</name>
<gene>
    <name evidence="2" type="primary">Cnig_chr_II.g7916</name>
    <name evidence="2" type="ORF">B9Z55_007916</name>
</gene>
<dbReference type="Pfam" id="PF00917">
    <property type="entry name" value="MATH"/>
    <property type="match status" value="1"/>
</dbReference>
<dbReference type="SMART" id="SM00061">
    <property type="entry name" value="MATH"/>
    <property type="match status" value="1"/>
</dbReference>
<dbReference type="EMBL" id="PDUG01000002">
    <property type="protein sequence ID" value="PIC49251.1"/>
    <property type="molecule type" value="Genomic_DNA"/>
</dbReference>
<dbReference type="Pfam" id="PF00651">
    <property type="entry name" value="BTB"/>
    <property type="match status" value="1"/>
</dbReference>
<dbReference type="InterPro" id="IPR000210">
    <property type="entry name" value="BTB/POZ_dom"/>
</dbReference>
<dbReference type="SUPFAM" id="SSF49599">
    <property type="entry name" value="TRAF domain-like"/>
    <property type="match status" value="1"/>
</dbReference>
<reference evidence="3" key="1">
    <citation type="submission" date="2017-10" db="EMBL/GenBank/DDBJ databases">
        <title>Rapid genome shrinkage in a self-fertile nematode reveals novel sperm competition proteins.</title>
        <authorList>
            <person name="Yin D."/>
            <person name="Schwarz E.M."/>
            <person name="Thomas C.G."/>
            <person name="Felde R.L."/>
            <person name="Korf I.F."/>
            <person name="Cutter A.D."/>
            <person name="Schartner C.M."/>
            <person name="Ralston E.J."/>
            <person name="Meyer B.J."/>
            <person name="Haag E.S."/>
        </authorList>
    </citation>
    <scope>NUCLEOTIDE SEQUENCE [LARGE SCALE GENOMIC DNA]</scope>
    <source>
        <strain evidence="3">JU1422</strain>
    </source>
</reference>
<evidence type="ECO:0000259" key="1">
    <source>
        <dbReference type="PROSITE" id="PS50097"/>
    </source>
</evidence>
<dbReference type="PROSITE" id="PS50097">
    <property type="entry name" value="BTB"/>
    <property type="match status" value="1"/>
</dbReference>
<protein>
    <recommendedName>
        <fullName evidence="1">BTB domain-containing protein</fullName>
    </recommendedName>
</protein>
<proteinExistence type="predicted"/>
<dbReference type="Gene3D" id="3.30.710.10">
    <property type="entry name" value="Potassium Channel Kv1.1, Chain A"/>
    <property type="match status" value="1"/>
</dbReference>
<feature type="domain" description="BTB" evidence="1">
    <location>
        <begin position="192"/>
        <end position="259"/>
    </location>
</feature>
<dbReference type="InterPro" id="IPR052664">
    <property type="entry name" value="BTB-MATH_domain_protein"/>
</dbReference>
<dbReference type="CDD" id="cd18186">
    <property type="entry name" value="BTB_POZ_ZBTB_KLHL-like"/>
    <property type="match status" value="1"/>
</dbReference>
<dbReference type="AlphaFoldDB" id="A0A2G5VC45"/>
<evidence type="ECO:0000313" key="3">
    <source>
        <dbReference type="Proteomes" id="UP000230233"/>
    </source>
</evidence>
<sequence length="315" mass="37086">MLLFPPTMCKNSATVVGLKEYAQKTIVEVFARAFEVRVTNYRSKMSVSEEKKFVMKHVFENAESMELDKKYYGPEEKHFGVPWKIYIMKDERYHCFYLECLKSKGTTPWKIAFEVNSKILKKNSQWLKHSLTREYSRTFRSDHFNYFNNRARKKYMIDGKLAVELEVKIKEISGIEIPKTRKFDDDVAKKFSDVVLMVGDQQFHVFKMYLSMHSTYFESLFSGNFAESEKSIIELKDIDPRDFQNFLELIHGDLVLEDSTVVRILKLADYFDAKSAIGRCERFLLENSNKSTNEKSNLAIQYKLENLMVEKVLKC</sequence>
<dbReference type="Proteomes" id="UP000230233">
    <property type="component" value="Chromosome II"/>
</dbReference>
<keyword evidence="3" id="KW-1185">Reference proteome</keyword>
<dbReference type="OrthoDB" id="6418787at2759"/>
<organism evidence="2 3">
    <name type="scientific">Caenorhabditis nigoni</name>
    <dbReference type="NCBI Taxonomy" id="1611254"/>
    <lineage>
        <taxon>Eukaryota</taxon>
        <taxon>Metazoa</taxon>
        <taxon>Ecdysozoa</taxon>
        <taxon>Nematoda</taxon>
        <taxon>Chromadorea</taxon>
        <taxon>Rhabditida</taxon>
        <taxon>Rhabditina</taxon>
        <taxon>Rhabditomorpha</taxon>
        <taxon>Rhabditoidea</taxon>
        <taxon>Rhabditidae</taxon>
        <taxon>Peloderinae</taxon>
        <taxon>Caenorhabditis</taxon>
    </lineage>
</organism>
<evidence type="ECO:0000313" key="2">
    <source>
        <dbReference type="EMBL" id="PIC49251.1"/>
    </source>
</evidence>
<dbReference type="Gene3D" id="2.60.210.10">
    <property type="entry name" value="Apoptosis, Tumor Necrosis Factor Receptor Associated Protein 2, Chain A"/>
    <property type="match status" value="1"/>
</dbReference>
<comment type="caution">
    <text evidence="2">The sequence shown here is derived from an EMBL/GenBank/DDBJ whole genome shotgun (WGS) entry which is preliminary data.</text>
</comment>
<dbReference type="InterPro" id="IPR002083">
    <property type="entry name" value="MATH/TRAF_dom"/>
</dbReference>
<dbReference type="InterPro" id="IPR011333">
    <property type="entry name" value="SKP1/BTB/POZ_sf"/>
</dbReference>
<dbReference type="PANTHER" id="PTHR22743">
    <property type="entry name" value="MEPRIN/TRAF-LIKE MATH FAMILY-C.ELEGANS"/>
    <property type="match status" value="1"/>
</dbReference>